<protein>
    <recommendedName>
        <fullName evidence="4">Sel1 repeat family protein</fullName>
    </recommendedName>
</protein>
<feature type="chain" id="PRO_5014730393" description="Sel1 repeat family protein" evidence="1">
    <location>
        <begin position="24"/>
        <end position="123"/>
    </location>
</feature>
<name>A0A2N6D1S9_9GAMM</name>
<dbReference type="SMART" id="SM00671">
    <property type="entry name" value="SEL1"/>
    <property type="match status" value="1"/>
</dbReference>
<sequence length="123" mass="13472">MKPNRKLFLAAALAALISTPLHADLEAGLEAYAKGDHAEAYRQYKQAAEAGDVDAFGKLAGMYLYGVGTEKDYSKSYIWFGMAQHGGDKYAEKFKLAASSAMTLDKVKKAEEILAGYIKRLEE</sequence>
<gene>
    <name evidence="2" type="ORF">C0630_01755</name>
</gene>
<dbReference type="SUPFAM" id="SSF81901">
    <property type="entry name" value="HCP-like"/>
    <property type="match status" value="1"/>
</dbReference>
<comment type="caution">
    <text evidence="2">The sequence shown here is derived from an EMBL/GenBank/DDBJ whole genome shotgun (WGS) entry which is preliminary data.</text>
</comment>
<evidence type="ECO:0000313" key="2">
    <source>
        <dbReference type="EMBL" id="PLX63639.1"/>
    </source>
</evidence>
<proteinExistence type="predicted"/>
<dbReference type="InterPro" id="IPR006597">
    <property type="entry name" value="Sel1-like"/>
</dbReference>
<evidence type="ECO:0000256" key="1">
    <source>
        <dbReference type="SAM" id="SignalP"/>
    </source>
</evidence>
<organism evidence="2 3">
    <name type="scientific">Sedimenticola selenatireducens</name>
    <dbReference type="NCBI Taxonomy" id="191960"/>
    <lineage>
        <taxon>Bacteria</taxon>
        <taxon>Pseudomonadati</taxon>
        <taxon>Pseudomonadota</taxon>
        <taxon>Gammaproteobacteria</taxon>
        <taxon>Chromatiales</taxon>
        <taxon>Sedimenticolaceae</taxon>
        <taxon>Sedimenticola</taxon>
    </lineage>
</organism>
<dbReference type="Gene3D" id="1.25.40.10">
    <property type="entry name" value="Tetratricopeptide repeat domain"/>
    <property type="match status" value="1"/>
</dbReference>
<dbReference type="Proteomes" id="UP000235015">
    <property type="component" value="Unassembled WGS sequence"/>
</dbReference>
<feature type="signal peptide" evidence="1">
    <location>
        <begin position="1"/>
        <end position="23"/>
    </location>
</feature>
<evidence type="ECO:0008006" key="4">
    <source>
        <dbReference type="Google" id="ProtNLM"/>
    </source>
</evidence>
<dbReference type="InterPro" id="IPR011990">
    <property type="entry name" value="TPR-like_helical_dom_sf"/>
</dbReference>
<keyword evidence="1" id="KW-0732">Signal</keyword>
<dbReference type="RefSeq" id="WP_273437441.1">
    <property type="nucleotide sequence ID" value="NZ_PKUN01000001.1"/>
</dbReference>
<dbReference type="AlphaFoldDB" id="A0A2N6D1S9"/>
<dbReference type="EMBL" id="PKUN01000001">
    <property type="protein sequence ID" value="PLX63639.1"/>
    <property type="molecule type" value="Genomic_DNA"/>
</dbReference>
<dbReference type="STRING" id="1111735.GCA_000428045_02402"/>
<reference evidence="2 3" key="1">
    <citation type="submission" date="2017-11" db="EMBL/GenBank/DDBJ databases">
        <title>Genome-resolved metagenomics identifies genetic mobility, metabolic interactions, and unexpected diversity in perchlorate-reducing communities.</title>
        <authorList>
            <person name="Barnum T.P."/>
            <person name="Figueroa I.A."/>
            <person name="Carlstrom C.I."/>
            <person name="Lucas L.N."/>
            <person name="Engelbrektson A.L."/>
            <person name="Coates J.D."/>
        </authorList>
    </citation>
    <scope>NUCLEOTIDE SEQUENCE [LARGE SCALE GENOMIC DNA]</scope>
    <source>
        <strain evidence="2">BM301</strain>
    </source>
</reference>
<evidence type="ECO:0000313" key="3">
    <source>
        <dbReference type="Proteomes" id="UP000235015"/>
    </source>
</evidence>
<accession>A0A2N6D1S9</accession>